<protein>
    <submittedName>
        <fullName evidence="6">Peptidoglycan-binding protein</fullName>
    </submittedName>
</protein>
<feature type="compositionally biased region" description="Polar residues" evidence="2">
    <location>
        <begin position="418"/>
        <end position="431"/>
    </location>
</feature>
<feature type="region of interest" description="Disordered" evidence="2">
    <location>
        <begin position="396"/>
        <end position="461"/>
    </location>
</feature>
<dbReference type="Gene3D" id="1.10.101.10">
    <property type="entry name" value="PGBD-like superfamily/PGBD"/>
    <property type="match status" value="1"/>
</dbReference>
<feature type="region of interest" description="Disordered" evidence="2">
    <location>
        <begin position="308"/>
        <end position="366"/>
    </location>
</feature>
<dbReference type="Proteomes" id="UP000695802">
    <property type="component" value="Unassembled WGS sequence"/>
</dbReference>
<dbReference type="Pfam" id="PF01471">
    <property type="entry name" value="PG_binding_1"/>
    <property type="match status" value="1"/>
</dbReference>
<feature type="compositionally biased region" description="Low complexity" evidence="2">
    <location>
        <begin position="432"/>
        <end position="454"/>
    </location>
</feature>
<proteinExistence type="predicted"/>
<evidence type="ECO:0000256" key="2">
    <source>
        <dbReference type="SAM" id="MobiDB-lite"/>
    </source>
</evidence>
<reference evidence="6 7" key="1">
    <citation type="submission" date="2021-02" db="EMBL/GenBank/DDBJ databases">
        <title>Taxonomically Unique Crown Gall-Associated Xanthomonas Stains Have Deficiency in Virulence Repertories.</title>
        <authorList>
            <person name="Mafakheri H."/>
            <person name="Taghavi S.M."/>
            <person name="Dimkic I."/>
            <person name="Nemanja K."/>
            <person name="Osdaghi E."/>
        </authorList>
    </citation>
    <scope>NUCLEOTIDE SEQUENCE [LARGE SCALE GENOMIC DNA]</scope>
    <source>
        <strain evidence="6 7">FX4</strain>
    </source>
</reference>
<comment type="caution">
    <text evidence="6">The sequence shown here is derived from an EMBL/GenBank/DDBJ whole genome shotgun (WGS) entry which is preliminary data.</text>
</comment>
<evidence type="ECO:0000259" key="5">
    <source>
        <dbReference type="Pfam" id="PF21277"/>
    </source>
</evidence>
<name>A0ABS3B3N5_9XANT</name>
<evidence type="ECO:0000313" key="6">
    <source>
        <dbReference type="EMBL" id="MBN6102821.1"/>
    </source>
</evidence>
<feature type="region of interest" description="Disordered" evidence="2">
    <location>
        <begin position="222"/>
        <end position="268"/>
    </location>
</feature>
<dbReference type="InterPro" id="IPR002477">
    <property type="entry name" value="Peptidoglycan-bd-like"/>
</dbReference>
<dbReference type="RefSeq" id="WP_206229826.1">
    <property type="nucleotide sequence ID" value="NZ_JAFIWB010000011.1"/>
</dbReference>
<dbReference type="Pfam" id="PF20410">
    <property type="entry name" value="X-Tfes_XVIPCD"/>
    <property type="match status" value="1"/>
</dbReference>
<feature type="domain" description="Type VI secretion system spike protein VgrG3-like C-terminal" evidence="5">
    <location>
        <begin position="8"/>
        <end position="213"/>
    </location>
</feature>
<evidence type="ECO:0000313" key="7">
    <source>
        <dbReference type="Proteomes" id="UP000695802"/>
    </source>
</evidence>
<evidence type="ECO:0000256" key="1">
    <source>
        <dbReference type="SAM" id="Coils"/>
    </source>
</evidence>
<organism evidence="6 7">
    <name type="scientific">Xanthomonas bonasiae</name>
    <dbReference type="NCBI Taxonomy" id="2810351"/>
    <lineage>
        <taxon>Bacteria</taxon>
        <taxon>Pseudomonadati</taxon>
        <taxon>Pseudomonadota</taxon>
        <taxon>Gammaproteobacteria</taxon>
        <taxon>Lysobacterales</taxon>
        <taxon>Lysobacteraceae</taxon>
        <taxon>Xanthomonas</taxon>
    </lineage>
</organism>
<feature type="domain" description="Peptidoglycan binding-like" evidence="3">
    <location>
        <begin position="265"/>
        <end position="322"/>
    </location>
</feature>
<evidence type="ECO:0000259" key="4">
    <source>
        <dbReference type="Pfam" id="PF20410"/>
    </source>
</evidence>
<evidence type="ECO:0000259" key="3">
    <source>
        <dbReference type="Pfam" id="PF01471"/>
    </source>
</evidence>
<keyword evidence="7" id="KW-1185">Reference proteome</keyword>
<accession>A0ABS3B3N5</accession>
<feature type="compositionally biased region" description="Basic and acidic residues" evidence="2">
    <location>
        <begin position="1"/>
        <end position="17"/>
    </location>
</feature>
<sequence length="461" mass="50369">MSDKDWELGQTSKHYETGGRGASTVSSGIDDPGGVSYGSYQMTSQVKTKEGTVIVGGTVAAFVKDSKYADDFAGLKPGSADFSAKWKDLARTDDSFAQEQHDYIKRTHYDKLVDRLKDKGLDLSDRGPAVQDALWSTAVQYGPGSDKKPGGSGVFLKGMEEKFGKDYDLSKLSDKDIVGAVQDYKADHVKGLFPRVEKQKTLDSLQNRAENEKADLLKLADQDKTVTRTGEQPAKHERTSHADKAHGGNGPHAENGDGVLKRNEQGAAVKDMQEKLSKLGYLDAKDAIGTYGPKTEAAVEKFQQDNRLKGVDGKAGPETLASIDKSLQRQQGVDQLRRDNPMFDQAVKQLEKQGPNGGFGSREEMQRAAGQVAFEAKVNGMSRIDDLVHSTDGKGMIAVERNPNNPHDVNRAYVDRQQAATVPLEQSQQQLAAETQRQAQVQEQTQDQQRTQAQSAPSQGR</sequence>
<dbReference type="EMBL" id="JAFIWB010000011">
    <property type="protein sequence ID" value="MBN6102821.1"/>
    <property type="molecule type" value="Genomic_DNA"/>
</dbReference>
<dbReference type="Pfam" id="PF21277">
    <property type="entry name" value="T6SS_VgrG3-like_C"/>
    <property type="match status" value="1"/>
</dbReference>
<dbReference type="InterPro" id="IPR046519">
    <property type="entry name" value="X-Tfes_XVIPCD"/>
</dbReference>
<dbReference type="InterPro" id="IPR036366">
    <property type="entry name" value="PGBDSf"/>
</dbReference>
<gene>
    <name evidence="6" type="ORF">JR064_11640</name>
</gene>
<feature type="coiled-coil region" evidence="1">
    <location>
        <begin position="195"/>
        <end position="222"/>
    </location>
</feature>
<dbReference type="InterPro" id="IPR049073">
    <property type="entry name" value="T6SS_VgrG3-like_C"/>
</dbReference>
<feature type="region of interest" description="Disordered" evidence="2">
    <location>
        <begin position="1"/>
        <end position="32"/>
    </location>
</feature>
<dbReference type="InterPro" id="IPR036365">
    <property type="entry name" value="PGBD-like_sf"/>
</dbReference>
<feature type="domain" description="X-Tfes XVIPCD" evidence="4">
    <location>
        <begin position="337"/>
        <end position="433"/>
    </location>
</feature>
<feature type="compositionally biased region" description="Basic and acidic residues" evidence="2">
    <location>
        <begin position="233"/>
        <end position="246"/>
    </location>
</feature>
<dbReference type="SUPFAM" id="SSF47090">
    <property type="entry name" value="PGBD-like"/>
    <property type="match status" value="1"/>
</dbReference>
<keyword evidence="1" id="KW-0175">Coiled coil</keyword>